<dbReference type="AlphaFoldDB" id="A0A699YUE2"/>
<dbReference type="EMBL" id="BLLF01000651">
    <property type="protein sequence ID" value="GFH13783.1"/>
    <property type="molecule type" value="Genomic_DNA"/>
</dbReference>
<organism evidence="3 4">
    <name type="scientific">Haematococcus lacustris</name>
    <name type="common">Green alga</name>
    <name type="synonym">Haematococcus pluvialis</name>
    <dbReference type="NCBI Taxonomy" id="44745"/>
    <lineage>
        <taxon>Eukaryota</taxon>
        <taxon>Viridiplantae</taxon>
        <taxon>Chlorophyta</taxon>
        <taxon>core chlorophytes</taxon>
        <taxon>Chlorophyceae</taxon>
        <taxon>CS clade</taxon>
        <taxon>Chlamydomonadales</taxon>
        <taxon>Haematococcaceae</taxon>
        <taxon>Haematococcus</taxon>
    </lineage>
</organism>
<dbReference type="Pfam" id="PF16415">
    <property type="entry name" value="CNOT1_CAF1_bind"/>
    <property type="match status" value="1"/>
</dbReference>
<feature type="domain" description="CCR4-NOT transcription complex subunit 1 CAF1-binding" evidence="1">
    <location>
        <begin position="290"/>
        <end position="507"/>
    </location>
</feature>
<sequence>MLQTTGETFPSDIEEEANSQFQKIYSEAKPIEETVAMLQAFKVSPNPREQEVFACMIHNLFEEYRFFPRYPDKELHITAMLFGSLIAHGLVSSITLGIALRCVLDALRKPPASKMYCFGLDALQQFVTASQAWPHFLSHVCSIQHLREAEPELVAKLESALHEHVKNSEGLAAPGGGVQSALGDVCPLPAGPAAAALKGAVFKPMTAASPRASSLGAAGGPVSVPDERQAQQLSIELELEGRAGQVLGDEVAALSLAPSTGTGAAARQPTLAAVISTESLEYAAEKEPHEKPSEKDTDRISFLINNLSEDSVATRAVELKQKIVPRYIAWFSLYMVSKRVAHEANYHKLYCSLIDAMNDKELNRQLLAVTHWALRLLLASDRIIRDSNDRTLLKNLGSWLGLLTFARNKPVLSKELELKQVITDAYQRGRLVAVLPFVAKLLEACKGTRVFNAHNPMVAGVLSLLAELHEMKCLKVNNAFAIELTFKVFGQSPKEWKPTDTLRQLTRER</sequence>
<dbReference type="GO" id="GO:0000288">
    <property type="term" value="P:nuclear-transcribed mRNA catabolic process, deadenylation-dependent decay"/>
    <property type="evidence" value="ECO:0007669"/>
    <property type="project" value="TreeGrafter"/>
</dbReference>
<dbReference type="GO" id="GO:0017148">
    <property type="term" value="P:negative regulation of translation"/>
    <property type="evidence" value="ECO:0007669"/>
    <property type="project" value="InterPro"/>
</dbReference>
<dbReference type="GO" id="GO:0030015">
    <property type="term" value="C:CCR4-NOT core complex"/>
    <property type="evidence" value="ECO:0007669"/>
    <property type="project" value="InterPro"/>
</dbReference>
<dbReference type="PANTHER" id="PTHR13162:SF8">
    <property type="entry name" value="CCR4-NOT TRANSCRIPTION COMPLEX SUBUNIT 1"/>
    <property type="match status" value="1"/>
</dbReference>
<evidence type="ECO:0000313" key="3">
    <source>
        <dbReference type="EMBL" id="GFH13783.1"/>
    </source>
</evidence>
<evidence type="ECO:0000313" key="4">
    <source>
        <dbReference type="Proteomes" id="UP000485058"/>
    </source>
</evidence>
<gene>
    <name evidence="3" type="ORF">HaLaN_09729</name>
</gene>
<proteinExistence type="predicted"/>
<evidence type="ECO:0008006" key="5">
    <source>
        <dbReference type="Google" id="ProtNLM"/>
    </source>
</evidence>
<dbReference type="InterPro" id="IPR040398">
    <property type="entry name" value="Not1"/>
</dbReference>
<keyword evidence="4" id="KW-1185">Reference proteome</keyword>
<dbReference type="Gene3D" id="1.25.40.180">
    <property type="match status" value="1"/>
</dbReference>
<evidence type="ECO:0000259" key="1">
    <source>
        <dbReference type="Pfam" id="PF16415"/>
    </source>
</evidence>
<comment type="caution">
    <text evidence="3">The sequence shown here is derived from an EMBL/GenBank/DDBJ whole genome shotgun (WGS) entry which is preliminary data.</text>
</comment>
<name>A0A699YUE2_HAELA</name>
<dbReference type="InterPro" id="IPR032193">
    <property type="entry name" value="CNOT1_TTP_bind"/>
</dbReference>
<dbReference type="Pfam" id="PF16417">
    <property type="entry name" value="CNOT1_TTP_bind"/>
    <property type="match status" value="1"/>
</dbReference>
<dbReference type="GO" id="GO:0000932">
    <property type="term" value="C:P-body"/>
    <property type="evidence" value="ECO:0007669"/>
    <property type="project" value="TreeGrafter"/>
</dbReference>
<feature type="non-terminal residue" evidence="3">
    <location>
        <position position="509"/>
    </location>
</feature>
<protein>
    <recommendedName>
        <fullName evidence="5">CCR4-NOT transcription complex subunit 1</fullName>
    </recommendedName>
</protein>
<evidence type="ECO:0000259" key="2">
    <source>
        <dbReference type="Pfam" id="PF16417"/>
    </source>
</evidence>
<dbReference type="Proteomes" id="UP000485058">
    <property type="component" value="Unassembled WGS sequence"/>
</dbReference>
<dbReference type="PANTHER" id="PTHR13162">
    <property type="entry name" value="CCR4-NOT TRANSCRIPTION COMPLEX"/>
    <property type="match status" value="1"/>
</dbReference>
<accession>A0A699YUE2</accession>
<dbReference type="GO" id="GO:0060090">
    <property type="term" value="F:molecular adaptor activity"/>
    <property type="evidence" value="ECO:0007669"/>
    <property type="project" value="TreeGrafter"/>
</dbReference>
<dbReference type="InterPro" id="IPR032191">
    <property type="entry name" value="CNOT1_CAF1_bind"/>
</dbReference>
<dbReference type="InterPro" id="IPR038535">
    <property type="entry name" value="CNOT1_TTP_bind_sf"/>
</dbReference>
<feature type="domain" description="CCR4-NOT transcription complex subunit 1 TTP binding" evidence="2">
    <location>
        <begin position="4"/>
        <end position="167"/>
    </location>
</feature>
<reference evidence="3 4" key="1">
    <citation type="submission" date="2020-02" db="EMBL/GenBank/DDBJ databases">
        <title>Draft genome sequence of Haematococcus lacustris strain NIES-144.</title>
        <authorList>
            <person name="Morimoto D."/>
            <person name="Nakagawa S."/>
            <person name="Yoshida T."/>
            <person name="Sawayama S."/>
        </authorList>
    </citation>
    <scope>NUCLEOTIDE SEQUENCE [LARGE SCALE GENOMIC DNA]</scope>
    <source>
        <strain evidence="3 4">NIES-144</strain>
    </source>
</reference>
<dbReference type="Gene3D" id="1.25.40.840">
    <property type="entry name" value="CCR4-NOT transcription complex subunit 1 TTP binding domain"/>
    <property type="match status" value="1"/>
</dbReference>